<dbReference type="CDD" id="cd17748">
    <property type="entry name" value="BRCT_DNA_ligase_like"/>
    <property type="match status" value="1"/>
</dbReference>
<feature type="binding site" evidence="13">
    <location>
        <position position="456"/>
    </location>
    <ligand>
        <name>Zn(2+)</name>
        <dbReference type="ChEBI" id="CHEBI:29105"/>
    </ligand>
</feature>
<feature type="binding site" evidence="13">
    <location>
        <begin position="61"/>
        <end position="65"/>
    </location>
    <ligand>
        <name>NAD(+)</name>
        <dbReference type="ChEBI" id="CHEBI:57540"/>
    </ligand>
</feature>
<dbReference type="SMART" id="SM00292">
    <property type="entry name" value="BRCT"/>
    <property type="match status" value="1"/>
</dbReference>
<evidence type="ECO:0000259" key="15">
    <source>
        <dbReference type="PROSITE" id="PS50172"/>
    </source>
</evidence>
<gene>
    <name evidence="13" type="primary">ligA</name>
    <name evidence="16" type="ORF">SAMN02910418_02249</name>
</gene>
<dbReference type="SUPFAM" id="SSF56091">
    <property type="entry name" value="DNA ligase/mRNA capping enzyme, catalytic domain"/>
    <property type="match status" value="1"/>
</dbReference>
<dbReference type="Gene3D" id="2.40.50.140">
    <property type="entry name" value="Nucleic acid-binding proteins"/>
    <property type="match status" value="1"/>
</dbReference>
<dbReference type="InterPro" id="IPR004149">
    <property type="entry name" value="Znf_DNAligase_C4"/>
</dbReference>
<dbReference type="Pfam" id="PF03119">
    <property type="entry name" value="DNA_ligase_ZBD"/>
    <property type="match status" value="1"/>
</dbReference>
<dbReference type="AlphaFoldDB" id="A0A1H4DIH8"/>
<evidence type="ECO:0000256" key="13">
    <source>
        <dbReference type="HAMAP-Rule" id="MF_01588"/>
    </source>
</evidence>
<dbReference type="Pfam" id="PF01653">
    <property type="entry name" value="DNA_ligase_aden"/>
    <property type="match status" value="1"/>
</dbReference>
<keyword evidence="4 13" id="KW-0235">DNA replication</keyword>
<dbReference type="SMART" id="SM00532">
    <property type="entry name" value="LIGANc"/>
    <property type="match status" value="1"/>
</dbReference>
<dbReference type="GO" id="GO:0003911">
    <property type="term" value="F:DNA ligase (NAD+) activity"/>
    <property type="evidence" value="ECO:0007669"/>
    <property type="project" value="UniProtKB-UniRule"/>
</dbReference>
<dbReference type="FunFam" id="1.10.150.20:FF:000006">
    <property type="entry name" value="DNA ligase"/>
    <property type="match status" value="1"/>
</dbReference>
<evidence type="ECO:0000313" key="17">
    <source>
        <dbReference type="Proteomes" id="UP000199288"/>
    </source>
</evidence>
<name>A0A1H4DIH8_9ACTO</name>
<feature type="binding site" evidence="13">
    <location>
        <position position="319"/>
    </location>
    <ligand>
        <name>NAD(+)</name>
        <dbReference type="ChEBI" id="CHEBI:57540"/>
    </ligand>
</feature>
<dbReference type="SUPFAM" id="SSF52113">
    <property type="entry name" value="BRCT domain"/>
    <property type="match status" value="1"/>
</dbReference>
<evidence type="ECO:0000256" key="4">
    <source>
        <dbReference type="ARBA" id="ARBA00022705"/>
    </source>
</evidence>
<dbReference type="NCBIfam" id="TIGR00575">
    <property type="entry name" value="dnlj"/>
    <property type="match status" value="1"/>
</dbReference>
<dbReference type="Gene3D" id="3.40.50.10190">
    <property type="entry name" value="BRCT domain"/>
    <property type="match status" value="1"/>
</dbReference>
<comment type="cofactor">
    <cofactor evidence="13">
        <name>Mg(2+)</name>
        <dbReference type="ChEBI" id="CHEBI:18420"/>
    </cofactor>
    <cofactor evidence="13">
        <name>Mn(2+)</name>
        <dbReference type="ChEBI" id="CHEBI:29035"/>
    </cofactor>
</comment>
<dbReference type="Pfam" id="PF00533">
    <property type="entry name" value="BRCT"/>
    <property type="match status" value="1"/>
</dbReference>
<dbReference type="Gene3D" id="1.10.287.610">
    <property type="entry name" value="Helix hairpin bin"/>
    <property type="match status" value="1"/>
</dbReference>
<comment type="catalytic activity">
    <reaction evidence="11 13 14">
        <text>NAD(+) + (deoxyribonucleotide)n-3'-hydroxyl + 5'-phospho-(deoxyribonucleotide)m = (deoxyribonucleotide)n+m + AMP + beta-nicotinamide D-nucleotide.</text>
        <dbReference type="EC" id="6.5.1.2"/>
    </reaction>
</comment>
<feature type="binding site" evidence="13">
    <location>
        <position position="440"/>
    </location>
    <ligand>
        <name>Zn(2+)</name>
        <dbReference type="ChEBI" id="CHEBI:29105"/>
    </ligand>
</feature>
<reference evidence="17" key="1">
    <citation type="submission" date="2016-10" db="EMBL/GenBank/DDBJ databases">
        <authorList>
            <person name="Varghese N."/>
            <person name="Submissions S."/>
        </authorList>
    </citation>
    <scope>NUCLEOTIDE SEQUENCE [LARGE SCALE GENOMIC DNA]</scope>
    <source>
        <strain evidence="17">KPR-1</strain>
    </source>
</reference>
<dbReference type="PANTHER" id="PTHR23389:SF9">
    <property type="entry name" value="DNA LIGASE"/>
    <property type="match status" value="1"/>
</dbReference>
<dbReference type="Gene3D" id="6.20.10.30">
    <property type="match status" value="1"/>
</dbReference>
<keyword evidence="10 13" id="KW-0234">DNA repair</keyword>
<feature type="domain" description="BRCT" evidence="15">
    <location>
        <begin position="743"/>
        <end position="827"/>
    </location>
</feature>
<evidence type="ECO:0000313" key="16">
    <source>
        <dbReference type="EMBL" id="SEA72397.1"/>
    </source>
</evidence>
<evidence type="ECO:0000256" key="10">
    <source>
        <dbReference type="ARBA" id="ARBA00023204"/>
    </source>
</evidence>
<dbReference type="Pfam" id="PF12826">
    <property type="entry name" value="HHH_2"/>
    <property type="match status" value="1"/>
</dbReference>
<dbReference type="PIRSF" id="PIRSF001604">
    <property type="entry name" value="LigA"/>
    <property type="match status" value="1"/>
</dbReference>
<dbReference type="PROSITE" id="PS01056">
    <property type="entry name" value="DNA_LIGASE_N2"/>
    <property type="match status" value="1"/>
</dbReference>
<dbReference type="EMBL" id="FNQV01000017">
    <property type="protein sequence ID" value="SEA72397.1"/>
    <property type="molecule type" value="Genomic_DNA"/>
</dbReference>
<dbReference type="Gene3D" id="1.10.150.20">
    <property type="entry name" value="5' to 3' exonuclease, C-terminal subdomain"/>
    <property type="match status" value="2"/>
</dbReference>
<dbReference type="GO" id="GO:0005829">
    <property type="term" value="C:cytosol"/>
    <property type="evidence" value="ECO:0007669"/>
    <property type="project" value="TreeGrafter"/>
</dbReference>
<keyword evidence="13" id="KW-0464">Manganese</keyword>
<dbReference type="InterPro" id="IPR001679">
    <property type="entry name" value="DNA_ligase"/>
</dbReference>
<feature type="binding site" evidence="13">
    <location>
        <position position="462"/>
    </location>
    <ligand>
        <name>Zn(2+)</name>
        <dbReference type="ChEBI" id="CHEBI:29105"/>
    </ligand>
</feature>
<dbReference type="Proteomes" id="UP000199288">
    <property type="component" value="Unassembled WGS sequence"/>
</dbReference>
<evidence type="ECO:0000256" key="3">
    <source>
        <dbReference type="ARBA" id="ARBA00022598"/>
    </source>
</evidence>
<evidence type="ECO:0000256" key="2">
    <source>
        <dbReference type="ARBA" id="ARBA00013308"/>
    </source>
</evidence>
<dbReference type="GO" id="GO:0046872">
    <property type="term" value="F:metal ion binding"/>
    <property type="evidence" value="ECO:0007669"/>
    <property type="project" value="UniProtKB-KW"/>
</dbReference>
<dbReference type="FunFam" id="3.40.50.10190:FF:000054">
    <property type="entry name" value="DNA ligase"/>
    <property type="match status" value="1"/>
</dbReference>
<keyword evidence="8 13" id="KW-0460">Magnesium</keyword>
<feature type="binding site" evidence="13">
    <location>
        <position position="163"/>
    </location>
    <ligand>
        <name>NAD(+)</name>
        <dbReference type="ChEBI" id="CHEBI:57540"/>
    </ligand>
</feature>
<evidence type="ECO:0000256" key="5">
    <source>
        <dbReference type="ARBA" id="ARBA00022723"/>
    </source>
</evidence>
<dbReference type="CDD" id="cd00114">
    <property type="entry name" value="LIGANc"/>
    <property type="match status" value="1"/>
</dbReference>
<evidence type="ECO:0000256" key="12">
    <source>
        <dbReference type="ARBA" id="ARBA00060881"/>
    </source>
</evidence>
<dbReference type="EC" id="6.5.1.2" evidence="1 13"/>
<evidence type="ECO:0000256" key="8">
    <source>
        <dbReference type="ARBA" id="ARBA00022842"/>
    </source>
</evidence>
<feature type="binding site" evidence="13">
    <location>
        <position position="437"/>
    </location>
    <ligand>
        <name>Zn(2+)</name>
        <dbReference type="ChEBI" id="CHEBI:29105"/>
    </ligand>
</feature>
<protein>
    <recommendedName>
        <fullName evidence="2 13">DNA ligase</fullName>
        <ecNumber evidence="1 13">6.5.1.2</ecNumber>
    </recommendedName>
    <alternativeName>
        <fullName evidence="13">Polydeoxyribonucleotide synthase [NAD(+)]</fullName>
    </alternativeName>
</protein>
<organism evidence="16 17">
    <name type="scientific">Bowdeniella nasicola</name>
    <dbReference type="NCBI Taxonomy" id="208480"/>
    <lineage>
        <taxon>Bacteria</taxon>
        <taxon>Bacillati</taxon>
        <taxon>Actinomycetota</taxon>
        <taxon>Actinomycetes</taxon>
        <taxon>Actinomycetales</taxon>
        <taxon>Actinomycetaceae</taxon>
        <taxon>Bowdeniella</taxon>
    </lineage>
</organism>
<dbReference type="Gene3D" id="3.30.470.30">
    <property type="entry name" value="DNA ligase/mRNA capping enzyme"/>
    <property type="match status" value="1"/>
</dbReference>
<dbReference type="Pfam" id="PF03120">
    <property type="entry name" value="OB_DNA_ligase"/>
    <property type="match status" value="1"/>
</dbReference>
<keyword evidence="3 13" id="KW-0436">Ligase</keyword>
<dbReference type="InterPro" id="IPR036420">
    <property type="entry name" value="BRCT_dom_sf"/>
</dbReference>
<dbReference type="InterPro" id="IPR041663">
    <property type="entry name" value="DisA/LigA_HHH"/>
</dbReference>
<evidence type="ECO:0000256" key="6">
    <source>
        <dbReference type="ARBA" id="ARBA00022763"/>
    </source>
</evidence>
<feature type="binding site" evidence="13">
    <location>
        <position position="199"/>
    </location>
    <ligand>
        <name>NAD(+)</name>
        <dbReference type="ChEBI" id="CHEBI:57540"/>
    </ligand>
</feature>
<feature type="binding site" evidence="13">
    <location>
        <position position="343"/>
    </location>
    <ligand>
        <name>NAD(+)</name>
        <dbReference type="ChEBI" id="CHEBI:57540"/>
    </ligand>
</feature>
<dbReference type="SUPFAM" id="SSF50249">
    <property type="entry name" value="Nucleic acid-binding proteins"/>
    <property type="match status" value="1"/>
</dbReference>
<dbReference type="GO" id="GO:0006281">
    <property type="term" value="P:DNA repair"/>
    <property type="evidence" value="ECO:0007669"/>
    <property type="project" value="UniProtKB-KW"/>
</dbReference>
<dbReference type="InterPro" id="IPR001357">
    <property type="entry name" value="BRCT_dom"/>
</dbReference>
<evidence type="ECO:0000256" key="7">
    <source>
        <dbReference type="ARBA" id="ARBA00022833"/>
    </source>
</evidence>
<dbReference type="HAMAP" id="MF_01588">
    <property type="entry name" value="DNA_ligase_A"/>
    <property type="match status" value="1"/>
</dbReference>
<dbReference type="FunFam" id="2.40.50.140:FF:000012">
    <property type="entry name" value="DNA ligase"/>
    <property type="match status" value="1"/>
</dbReference>
<comment type="similarity">
    <text evidence="12 13">Belongs to the NAD-dependent DNA ligase family. LigA subfamily.</text>
</comment>
<keyword evidence="17" id="KW-1185">Reference proteome</keyword>
<dbReference type="PANTHER" id="PTHR23389">
    <property type="entry name" value="CHROMOSOME TRANSMISSION FIDELITY FACTOR 18"/>
    <property type="match status" value="1"/>
</dbReference>
<dbReference type="InterPro" id="IPR033136">
    <property type="entry name" value="DNA_ligase_CS"/>
</dbReference>
<feature type="binding site" evidence="13">
    <location>
        <begin position="110"/>
        <end position="111"/>
    </location>
    <ligand>
        <name>NAD(+)</name>
        <dbReference type="ChEBI" id="CHEBI:57540"/>
    </ligand>
</feature>
<keyword evidence="5 13" id="KW-0479">Metal-binding</keyword>
<evidence type="ECO:0000256" key="1">
    <source>
        <dbReference type="ARBA" id="ARBA00012722"/>
    </source>
</evidence>
<keyword evidence="9 13" id="KW-0520">NAD</keyword>
<dbReference type="InterPro" id="IPR004150">
    <property type="entry name" value="NAD_DNA_ligase_OB"/>
</dbReference>
<dbReference type="InterPro" id="IPR013840">
    <property type="entry name" value="DNAligase_N"/>
</dbReference>
<evidence type="ECO:0000256" key="11">
    <source>
        <dbReference type="ARBA" id="ARBA00034005"/>
    </source>
</evidence>
<feature type="active site" description="N6-AMP-lysine intermediate" evidence="13">
    <location>
        <position position="142"/>
    </location>
</feature>
<evidence type="ECO:0000256" key="9">
    <source>
        <dbReference type="ARBA" id="ARBA00023027"/>
    </source>
</evidence>
<accession>A0A1H4DIH8</accession>
<dbReference type="GO" id="GO:0006260">
    <property type="term" value="P:DNA replication"/>
    <property type="evidence" value="ECO:0007669"/>
    <property type="project" value="UniProtKB-KW"/>
</dbReference>
<dbReference type="SUPFAM" id="SSF47781">
    <property type="entry name" value="RuvA domain 2-like"/>
    <property type="match status" value="2"/>
</dbReference>
<dbReference type="InterPro" id="IPR013839">
    <property type="entry name" value="DNAligase_adenylation"/>
</dbReference>
<dbReference type="InterPro" id="IPR012340">
    <property type="entry name" value="NA-bd_OB-fold"/>
</dbReference>
<feature type="binding site" evidence="13">
    <location>
        <position position="140"/>
    </location>
    <ligand>
        <name>NAD(+)</name>
        <dbReference type="ChEBI" id="CHEBI:57540"/>
    </ligand>
</feature>
<dbReference type="PROSITE" id="PS01055">
    <property type="entry name" value="DNA_LIGASE_N1"/>
    <property type="match status" value="1"/>
</dbReference>
<keyword evidence="6 13" id="KW-0227">DNA damage</keyword>
<evidence type="ECO:0000256" key="14">
    <source>
        <dbReference type="RuleBase" id="RU000618"/>
    </source>
</evidence>
<comment type="function">
    <text evidence="13">DNA ligase that catalyzes the formation of phosphodiester linkages between 5'-phosphoryl and 3'-hydroxyl groups in double-stranded DNA using NAD as a coenzyme and as the energy source for the reaction. It is essential for DNA replication and repair of damaged DNA.</text>
</comment>
<dbReference type="PROSITE" id="PS50172">
    <property type="entry name" value="BRCT"/>
    <property type="match status" value="1"/>
</dbReference>
<keyword evidence="7 13" id="KW-0862">Zinc</keyword>
<proteinExistence type="inferred from homology"/>
<dbReference type="NCBIfam" id="NF005932">
    <property type="entry name" value="PRK07956.1"/>
    <property type="match status" value="1"/>
</dbReference>
<dbReference type="InterPro" id="IPR010994">
    <property type="entry name" value="RuvA_2-like"/>
</dbReference>
<sequence length="827" mass="89265">MAIIPHDETMEPMSTPSDDLPATIESEPELAAAQTRWSELAEQVDAAREAYHGGDSLLMADAQYDELIHELRALEERFPQLRTPKSPTVQVGAPISSDFERVTHPERMLSLDDVFSLDEVRAWYQRMERELGAEPAVVAEVKIDGLAVDLIYDDGVLTRAATRGDGREGENVTANVKTIAGLPHTLPAPYPARVEIRGEVYFPSEKFAELKAAQEAAKEKVYVNARNAAAGSLRQKNPADTAARPLAFLAHGLGVWDATKTAPAPITQMGFIEQLRAWQIPTSDAARLAHSIDEVIEMIAYHGEHRHDLAHEIDGIVVKVNDIAAQRELGATSRTPRWACAYKYPPEEVTTRLLDIQVNVGRTGRVTPFGVMDPVFVAGSTVSLATLHNRDEVARKGVLIGDLIVLRKAGDVIPEIVAPVVDVRDGSEVAFVMPSTCPSCGTELAPAKEGDVDLRCPNRKDCPAQVTGRVEHVGTRGALDIEGLGEEAAIALTQPEAKRPEVIAALADGATVEDEFRRQLRIDLPEDAPAAERLAAAEALLPAPAEPALVNEGGLFALDVDDLRDVFVWRKAKPSAPILGELPETAGKVAELIAAAGEAPTPVGEDEIWVRYPYFSKQRTAVRQRSRGGVKYYFAERLPIEPNAAGTELIAGLNRAKSKELWRVLVALSIRHVGPTAARALAQRFGSLEAIEAASIEQLADVEGVGRIIAESVAAWFEVDWHREIVAAWRAAGVQLADDRDESTEQTLAGLTVVVTGSLQGYTRDEAKEAILARGGKAAGSVSKKTSVVIVGENAGSKETKARELGVPILTEDGFERLLAEGEAALS</sequence>
<dbReference type="InterPro" id="IPR018239">
    <property type="entry name" value="DNA_ligase_AS"/>
</dbReference>